<dbReference type="PROSITE" id="PS50808">
    <property type="entry name" value="ZF_BED"/>
    <property type="match status" value="1"/>
</dbReference>
<evidence type="ECO:0000259" key="6">
    <source>
        <dbReference type="PROSITE" id="PS50808"/>
    </source>
</evidence>
<evidence type="ECO:0000256" key="5">
    <source>
        <dbReference type="SAM" id="MobiDB-lite"/>
    </source>
</evidence>
<dbReference type="InterPro" id="IPR036236">
    <property type="entry name" value="Znf_C2H2_sf"/>
</dbReference>
<dbReference type="InterPro" id="IPR053031">
    <property type="entry name" value="Cuticle_assoc_protein"/>
</dbReference>
<evidence type="ECO:0000256" key="1">
    <source>
        <dbReference type="ARBA" id="ARBA00022723"/>
    </source>
</evidence>
<comment type="caution">
    <text evidence="7">The sequence shown here is derived from an EMBL/GenBank/DDBJ whole genome shotgun (WGS) entry which is preliminary data.</text>
</comment>
<dbReference type="GO" id="GO:0005634">
    <property type="term" value="C:nucleus"/>
    <property type="evidence" value="ECO:0007669"/>
    <property type="project" value="TreeGrafter"/>
</dbReference>
<dbReference type="Proteomes" id="UP001152484">
    <property type="component" value="Unassembled WGS sequence"/>
</dbReference>
<dbReference type="SMART" id="SM00614">
    <property type="entry name" value="ZnF_BED"/>
    <property type="match status" value="1"/>
</dbReference>
<feature type="domain" description="BED-type" evidence="6">
    <location>
        <begin position="59"/>
        <end position="117"/>
    </location>
</feature>
<gene>
    <name evidence="7" type="ORF">CEURO_LOCUS17805</name>
</gene>
<keyword evidence="3" id="KW-0862">Zinc</keyword>
<dbReference type="GO" id="GO:0008270">
    <property type="term" value="F:zinc ion binding"/>
    <property type="evidence" value="ECO:0007669"/>
    <property type="project" value="UniProtKB-KW"/>
</dbReference>
<dbReference type="AlphaFoldDB" id="A0A9P0ZPF6"/>
<organism evidence="7 8">
    <name type="scientific">Cuscuta europaea</name>
    <name type="common">European dodder</name>
    <dbReference type="NCBI Taxonomy" id="41803"/>
    <lineage>
        <taxon>Eukaryota</taxon>
        <taxon>Viridiplantae</taxon>
        <taxon>Streptophyta</taxon>
        <taxon>Embryophyta</taxon>
        <taxon>Tracheophyta</taxon>
        <taxon>Spermatophyta</taxon>
        <taxon>Magnoliopsida</taxon>
        <taxon>eudicotyledons</taxon>
        <taxon>Gunneridae</taxon>
        <taxon>Pentapetalae</taxon>
        <taxon>asterids</taxon>
        <taxon>lamiids</taxon>
        <taxon>Solanales</taxon>
        <taxon>Convolvulaceae</taxon>
        <taxon>Cuscuteae</taxon>
        <taxon>Cuscuta</taxon>
        <taxon>Cuscuta subgen. Cuscuta</taxon>
    </lineage>
</organism>
<dbReference type="GO" id="GO:1990837">
    <property type="term" value="F:sequence-specific double-stranded DNA binding"/>
    <property type="evidence" value="ECO:0007669"/>
    <property type="project" value="TreeGrafter"/>
</dbReference>
<feature type="compositionally biased region" description="Polar residues" evidence="5">
    <location>
        <begin position="34"/>
        <end position="49"/>
    </location>
</feature>
<feature type="region of interest" description="Disordered" evidence="5">
    <location>
        <begin position="33"/>
        <end position="57"/>
    </location>
</feature>
<proteinExistence type="predicted"/>
<evidence type="ECO:0000256" key="3">
    <source>
        <dbReference type="ARBA" id="ARBA00022833"/>
    </source>
</evidence>
<evidence type="ECO:0000313" key="8">
    <source>
        <dbReference type="Proteomes" id="UP001152484"/>
    </source>
</evidence>
<dbReference type="SUPFAM" id="SSF57667">
    <property type="entry name" value="beta-beta-alpha zinc fingers"/>
    <property type="match status" value="1"/>
</dbReference>
<dbReference type="Pfam" id="PF02892">
    <property type="entry name" value="zf-BED"/>
    <property type="match status" value="1"/>
</dbReference>
<evidence type="ECO:0000256" key="4">
    <source>
        <dbReference type="PROSITE-ProRule" id="PRU00027"/>
    </source>
</evidence>
<keyword evidence="2 4" id="KW-0863">Zinc-finger</keyword>
<dbReference type="PANTHER" id="PTHR34396:SF10">
    <property type="entry name" value="BED-TYPE DOMAIN-CONTAINING PROTEIN"/>
    <property type="match status" value="1"/>
</dbReference>
<dbReference type="OrthoDB" id="1607513at2759"/>
<keyword evidence="1" id="KW-0479">Metal-binding</keyword>
<dbReference type="InterPro" id="IPR003656">
    <property type="entry name" value="Znf_BED"/>
</dbReference>
<dbReference type="EMBL" id="CAMAPE010000051">
    <property type="protein sequence ID" value="CAH9107686.1"/>
    <property type="molecule type" value="Genomic_DNA"/>
</dbReference>
<keyword evidence="8" id="KW-1185">Reference proteome</keyword>
<dbReference type="PANTHER" id="PTHR34396">
    <property type="entry name" value="OS03G0264950 PROTEIN-RELATED"/>
    <property type="match status" value="1"/>
</dbReference>
<evidence type="ECO:0000313" key="7">
    <source>
        <dbReference type="EMBL" id="CAH9107686.1"/>
    </source>
</evidence>
<protein>
    <recommendedName>
        <fullName evidence="6">BED-type domain-containing protein</fullName>
    </recommendedName>
</protein>
<dbReference type="GO" id="GO:0006357">
    <property type="term" value="P:regulation of transcription by RNA polymerase II"/>
    <property type="evidence" value="ECO:0007669"/>
    <property type="project" value="TreeGrafter"/>
</dbReference>
<accession>A0A9P0ZPF6</accession>
<name>A0A9P0ZPF6_CUSEU</name>
<evidence type="ECO:0000256" key="2">
    <source>
        <dbReference type="ARBA" id="ARBA00022771"/>
    </source>
</evidence>
<sequence length="320" mass="36189">MAFPHPQDSPTGATADQMNLTVASSPLTPPMVEGNNQNIMDTTDLADTSTGEKRKREGKLRSVVWQHFSKLIREDGTCEKCKCGHCNKLFTCSSRSGTTHLLRHLTEGRCPVFKLDKKDDHALTNTISFSCSSGKTDRKRTMLLPWKFEQPLAHQPIEHSIDMANDFFVGEEGLEDLDPRTSGYPDGDLVGQSSTSAAYAKLPQQNTKRSQLSGETWVNELRACTSKLVKLTNEQCPNSLFLKTCFAGSGPDYSLRTAIQYLNEMEDTIPESSTMYLDALDIIRDPVERECFLSLNPEPRRKWLQRTLHRRYPSRYNKDF</sequence>
<reference evidence="7" key="1">
    <citation type="submission" date="2022-07" db="EMBL/GenBank/DDBJ databases">
        <authorList>
            <person name="Macas J."/>
            <person name="Novak P."/>
            <person name="Neumann P."/>
        </authorList>
    </citation>
    <scope>NUCLEOTIDE SEQUENCE</scope>
</reference>